<dbReference type="InterPro" id="IPR023214">
    <property type="entry name" value="HAD_sf"/>
</dbReference>
<accession>A0A7J4YUQ7</accession>
<dbReference type="GO" id="GO:0050308">
    <property type="term" value="F:sugar-phosphatase activity"/>
    <property type="evidence" value="ECO:0007669"/>
    <property type="project" value="TreeGrafter"/>
</dbReference>
<dbReference type="InterPro" id="IPR023198">
    <property type="entry name" value="PGP-like_dom2"/>
</dbReference>
<dbReference type="EMBL" id="VWAG01000001">
    <property type="protein sequence ID" value="KAA5260227.1"/>
    <property type="molecule type" value="Genomic_DNA"/>
</dbReference>
<dbReference type="SUPFAM" id="SSF56784">
    <property type="entry name" value="HAD-like"/>
    <property type="match status" value="1"/>
</dbReference>
<dbReference type="SFLD" id="SFLDS00003">
    <property type="entry name" value="Haloacid_Dehalogenase"/>
    <property type="match status" value="1"/>
</dbReference>
<reference evidence="3 4" key="1">
    <citation type="journal article" date="2019" name="Nat. Med.">
        <title>A library of human gut bacterial isolates paired with longitudinal multiomics data enables mechanistic microbiome research.</title>
        <authorList>
            <person name="Poyet M."/>
            <person name="Groussin M."/>
            <person name="Gibbons S.M."/>
            <person name="Avila-Pacheco J."/>
            <person name="Jiang X."/>
            <person name="Kearney S.M."/>
            <person name="Perrotta A.R."/>
            <person name="Berdy B."/>
            <person name="Zhao S."/>
            <person name="Lieberman T.D."/>
            <person name="Swanson P.K."/>
            <person name="Smith M."/>
            <person name="Roesemann S."/>
            <person name="Alexander J.E."/>
            <person name="Rich S.A."/>
            <person name="Livny J."/>
            <person name="Vlamakis H."/>
            <person name="Clish C."/>
            <person name="Bullock K."/>
            <person name="Deik A."/>
            <person name="Scott J."/>
            <person name="Pierce K.A."/>
            <person name="Xavier R.J."/>
            <person name="Alm E.J."/>
        </authorList>
    </citation>
    <scope>NUCLEOTIDE SEQUENCE [LARGE SCALE GENOMIC DNA]</scope>
    <source>
        <strain evidence="2 4">BIOML-A2</strain>
        <strain evidence="1 3">BIOML-A6</strain>
    </source>
</reference>
<comment type="caution">
    <text evidence="1">The sequence shown here is derived from an EMBL/GenBank/DDBJ whole genome shotgun (WGS) entry which is preliminary data.</text>
</comment>
<dbReference type="InterPro" id="IPR051806">
    <property type="entry name" value="HAD-like_SPP"/>
</dbReference>
<dbReference type="Proteomes" id="UP000421791">
    <property type="component" value="Unassembled WGS sequence"/>
</dbReference>
<evidence type="ECO:0000313" key="4">
    <source>
        <dbReference type="Proteomes" id="UP000440198"/>
    </source>
</evidence>
<dbReference type="RefSeq" id="WP_149923362.1">
    <property type="nucleotide sequence ID" value="NZ_JAPFDV010000185.1"/>
</dbReference>
<gene>
    <name evidence="2" type="ORF">F2Z09_00465</name>
    <name evidence="1" type="ORF">F2Z22_00935</name>
</gene>
<proteinExistence type="predicted"/>
<dbReference type="PANTHER" id="PTHR43481">
    <property type="entry name" value="FRUCTOSE-1-PHOSPHATE PHOSPHATASE"/>
    <property type="match status" value="1"/>
</dbReference>
<dbReference type="PANTHER" id="PTHR43481:SF4">
    <property type="entry name" value="GLYCEROL-1-PHOSPHATE PHOSPHOHYDROLASE 1-RELATED"/>
    <property type="match status" value="1"/>
</dbReference>
<dbReference type="Gene3D" id="3.40.50.1000">
    <property type="entry name" value="HAD superfamily/HAD-like"/>
    <property type="match status" value="1"/>
</dbReference>
<evidence type="ECO:0000313" key="1">
    <source>
        <dbReference type="EMBL" id="KAA5233217.1"/>
    </source>
</evidence>
<dbReference type="CDD" id="cd07527">
    <property type="entry name" value="HAD_ScGPP-like"/>
    <property type="match status" value="1"/>
</dbReference>
<dbReference type="SFLD" id="SFLDG01129">
    <property type="entry name" value="C1.5:_HAD__Beta-PGM__Phosphata"/>
    <property type="match status" value="1"/>
</dbReference>
<evidence type="ECO:0000313" key="3">
    <source>
        <dbReference type="Proteomes" id="UP000421791"/>
    </source>
</evidence>
<evidence type="ECO:0000313" key="2">
    <source>
        <dbReference type="EMBL" id="KAA5260227.1"/>
    </source>
</evidence>
<dbReference type="SFLD" id="SFLDG01135">
    <property type="entry name" value="C1.5.6:_HAD__Beta-PGM__Phospha"/>
    <property type="match status" value="1"/>
</dbReference>
<dbReference type="Pfam" id="PF13419">
    <property type="entry name" value="HAD_2"/>
    <property type="match status" value="1"/>
</dbReference>
<dbReference type="Proteomes" id="UP000440198">
    <property type="component" value="Unassembled WGS sequence"/>
</dbReference>
<keyword evidence="4" id="KW-1185">Reference proteome</keyword>
<organism evidence="1 3">
    <name type="scientific">Bacteroides finegoldii</name>
    <dbReference type="NCBI Taxonomy" id="338188"/>
    <lineage>
        <taxon>Bacteria</taxon>
        <taxon>Pseudomonadati</taxon>
        <taxon>Bacteroidota</taxon>
        <taxon>Bacteroidia</taxon>
        <taxon>Bacteroidales</taxon>
        <taxon>Bacteroidaceae</taxon>
        <taxon>Bacteroides</taxon>
    </lineage>
</organism>
<dbReference type="Gene3D" id="1.10.150.240">
    <property type="entry name" value="Putative phosphatase, domain 2"/>
    <property type="match status" value="1"/>
</dbReference>
<dbReference type="InterPro" id="IPR006439">
    <property type="entry name" value="HAD-SF_hydro_IA"/>
</dbReference>
<name>A0A7J4YUQ7_9BACE</name>
<dbReference type="EMBL" id="VWAK01000001">
    <property type="protein sequence ID" value="KAA5233217.1"/>
    <property type="molecule type" value="Genomic_DNA"/>
</dbReference>
<dbReference type="InterPro" id="IPR036412">
    <property type="entry name" value="HAD-like_sf"/>
</dbReference>
<dbReference type="AlphaFoldDB" id="A0A7J4YUQ7"/>
<keyword evidence="1" id="KW-0378">Hydrolase</keyword>
<protein>
    <submittedName>
        <fullName evidence="1">HAD family hydrolase</fullName>
    </submittedName>
</protein>
<dbReference type="NCBIfam" id="TIGR01509">
    <property type="entry name" value="HAD-SF-IA-v3"/>
    <property type="match status" value="1"/>
</dbReference>
<dbReference type="InterPro" id="IPR041492">
    <property type="entry name" value="HAD_2"/>
</dbReference>
<sequence>MSQKKIKAVLFDMDGVLFNSMPYHSEAWHNVMKSHGLTLSREEAYMHEGRTGAATINIVFQRELGREATQEEIESIYQEKSVLFNSYTEAERMPGAWELLQKIKNEGLVPMVVTGSGQLSLLERLEHNFPGMFHKELMVTAFDVKYGKPNPEPYLMALKKGRLKADEAVVIENAPLGVEAGHKAGIFTIAVNTGPLDGQVLLDSGADLLFPSMQALCNEWDNCLIHLDSI</sequence>